<gene>
    <name evidence="6" type="ORF">LPB140_11440</name>
</gene>
<organism evidence="6 7">
    <name type="scientific">Sphingorhabdus lutea</name>
    <dbReference type="NCBI Taxonomy" id="1913578"/>
    <lineage>
        <taxon>Bacteria</taxon>
        <taxon>Pseudomonadati</taxon>
        <taxon>Pseudomonadota</taxon>
        <taxon>Alphaproteobacteria</taxon>
        <taxon>Sphingomonadales</taxon>
        <taxon>Sphingomonadaceae</taxon>
        <taxon>Sphingorhabdus</taxon>
    </lineage>
</organism>
<evidence type="ECO:0000256" key="4">
    <source>
        <dbReference type="ARBA" id="ARBA00022490"/>
    </source>
</evidence>
<evidence type="ECO:0000256" key="2">
    <source>
        <dbReference type="ARBA" id="ARBA00009695"/>
    </source>
</evidence>
<evidence type="ECO:0000313" key="7">
    <source>
        <dbReference type="Proteomes" id="UP000242561"/>
    </source>
</evidence>
<dbReference type="Proteomes" id="UP000242561">
    <property type="component" value="Chromosome"/>
</dbReference>
<proteinExistence type="inferred from homology"/>
<evidence type="ECO:0000313" key="6">
    <source>
        <dbReference type="EMBL" id="APG63295.1"/>
    </source>
</evidence>
<evidence type="ECO:0000259" key="5">
    <source>
        <dbReference type="Pfam" id="PF02631"/>
    </source>
</evidence>
<dbReference type="KEGG" id="sphl:LPB140_11440"/>
<dbReference type="GO" id="GO:0005737">
    <property type="term" value="C:cytoplasm"/>
    <property type="evidence" value="ECO:0007669"/>
    <property type="project" value="UniProtKB-SubCell"/>
</dbReference>
<evidence type="ECO:0000256" key="3">
    <source>
        <dbReference type="ARBA" id="ARBA00018111"/>
    </source>
</evidence>
<dbReference type="InterPro" id="IPR003783">
    <property type="entry name" value="Regulatory_RecX"/>
</dbReference>
<feature type="domain" description="RecX second three-helical" evidence="5">
    <location>
        <begin position="72"/>
        <end position="107"/>
    </location>
</feature>
<dbReference type="RefSeq" id="WP_072559947.1">
    <property type="nucleotide sequence ID" value="NZ_CP018154.1"/>
</dbReference>
<dbReference type="Gene3D" id="1.10.10.10">
    <property type="entry name" value="Winged helix-like DNA-binding domain superfamily/Winged helix DNA-binding domain"/>
    <property type="match status" value="1"/>
</dbReference>
<keyword evidence="4" id="KW-0963">Cytoplasm</keyword>
<dbReference type="EMBL" id="CP018154">
    <property type="protein sequence ID" value="APG63295.1"/>
    <property type="molecule type" value="Genomic_DNA"/>
</dbReference>
<evidence type="ECO:0000256" key="1">
    <source>
        <dbReference type="ARBA" id="ARBA00004496"/>
    </source>
</evidence>
<reference evidence="6 7" key="1">
    <citation type="submission" date="2016-11" db="EMBL/GenBank/DDBJ databases">
        <title>Sphingorhabdus sp. LPB0140, isolated from marine environment.</title>
        <authorList>
            <person name="Kim E."/>
            <person name="Yi H."/>
        </authorList>
    </citation>
    <scope>NUCLEOTIDE SEQUENCE [LARGE SCALE GENOMIC DNA]</scope>
    <source>
        <strain evidence="6 7">LPB0140</strain>
    </source>
</reference>
<comment type="similarity">
    <text evidence="2">Belongs to the RecX family.</text>
</comment>
<dbReference type="PANTHER" id="PTHR33602">
    <property type="entry name" value="REGULATORY PROTEIN RECX FAMILY PROTEIN"/>
    <property type="match status" value="1"/>
</dbReference>
<name>A0A1L3JDT5_9SPHN</name>
<dbReference type="InterPro" id="IPR036388">
    <property type="entry name" value="WH-like_DNA-bd_sf"/>
</dbReference>
<dbReference type="AlphaFoldDB" id="A0A1L3JDT5"/>
<dbReference type="GO" id="GO:0006282">
    <property type="term" value="P:regulation of DNA repair"/>
    <property type="evidence" value="ECO:0007669"/>
    <property type="project" value="InterPro"/>
</dbReference>
<dbReference type="OrthoDB" id="7432442at2"/>
<dbReference type="STRING" id="1913578.LPB140_11440"/>
<sequence length="184" mass="21215">MAYGQNSSKPSKPLNNRRLKDLSLYYLGRFATSKMKLRKYLDRKIKERGWDDEKQPHIDGLIAEFEHLGYLDDAQYAETRARSLQLRGYGPRRVSQDLKFQGIDESDGAIANEMSELEIWQAAHRFAKKRRIGPYSAILAEPDKAQKQLAAFLRAGHDFEIAKLFVKAAPGEQIGPPEYIEYFY</sequence>
<dbReference type="PANTHER" id="PTHR33602:SF1">
    <property type="entry name" value="REGULATORY PROTEIN RECX FAMILY PROTEIN"/>
    <property type="match status" value="1"/>
</dbReference>
<dbReference type="InterPro" id="IPR053924">
    <property type="entry name" value="RecX_HTH_2nd"/>
</dbReference>
<dbReference type="Pfam" id="PF02631">
    <property type="entry name" value="RecX_HTH2"/>
    <property type="match status" value="1"/>
</dbReference>
<keyword evidence="7" id="KW-1185">Reference proteome</keyword>
<accession>A0A1L3JDT5</accession>
<comment type="subcellular location">
    <subcellularLocation>
        <location evidence="1">Cytoplasm</location>
    </subcellularLocation>
</comment>
<protein>
    <recommendedName>
        <fullName evidence="3">Regulatory protein RecX</fullName>
    </recommendedName>
</protein>